<keyword evidence="3" id="KW-0112">Calmodulin-binding</keyword>
<evidence type="ECO:0000256" key="4">
    <source>
        <dbReference type="SAM" id="MobiDB-lite"/>
    </source>
</evidence>
<dbReference type="Gene3D" id="1.10.418.10">
    <property type="entry name" value="Calponin-like domain"/>
    <property type="match status" value="1"/>
</dbReference>
<dbReference type="InterPro" id="IPR051185">
    <property type="entry name" value="ASPM"/>
</dbReference>
<dbReference type="InterPro" id="IPR001715">
    <property type="entry name" value="CH_dom"/>
</dbReference>
<reference evidence="6 7" key="1">
    <citation type="submission" date="2021-02" db="EMBL/GenBank/DDBJ databases">
        <title>Pan-genome distribution and transcriptional activeness of fungal secondary metabolism genes in Aspergillus section Fumigati.</title>
        <authorList>
            <person name="Takahashi H."/>
            <person name="Umemura M."/>
            <person name="Ninomiya A."/>
            <person name="Kusuya Y."/>
            <person name="Urayama S."/>
            <person name="Shimizu M."/>
            <person name="Watanabe A."/>
            <person name="Kamei K."/>
            <person name="Yaguchi T."/>
            <person name="Hagiwara D."/>
        </authorList>
    </citation>
    <scope>NUCLEOTIDE SEQUENCE [LARGE SCALE GENOMIC DNA]</scope>
    <source>
        <strain evidence="6 7">IFM 47045</strain>
    </source>
</reference>
<sequence>MSGLLQEVGTPCPVKSRNSRNSDTIHTFDSSWEGSLECGDDTASLDFTTAIKNNTLIAVKPKRRVKTGSSFTIHEENEEIPTHAVPKRKRESTITARITGRKSSLLAQPAHRFRPKVSFASSSPSKPQRQKAEVKHQRQNIDAGAETNRSLLMQINGGGDEDQHKDKLKRDVRRNTVFIPPDDTTVASVFMSMFSPLKSDKLNHYVPEDTEINSLESQIARKRQAKRTMASGRKTPLQPSVGVTQGSAINIDIAGKNTGKENIPPGTMLFNSIDKGFWKSNTEEKLNSKSPRALSDKARPFAEPMTKPLAKVSTSQELRRSVLSEKRHNARASVNSIGSKMDSIVRSNSRLEGAVLSISRSTPISSALKQSKTYKSNTSLIRKETTMKDFALISDDIANPAMYEDHWLAHQEIVITQLVNRLFDQTDGHMRYDDHAARRHELLQLYQSAPFVELHKRFQASLTYGSLSMPKDALTQTRRLRHDLGMKRKFLDIWLETYDLRALRAAAETVTGRRVENETLDGDSRHFSVETTAEKEKFLRRKLERFLDIFLVQNRDMDRDAQDLSHVGSDMMSQAYRRTVLRSIMMVILLDKARLCPGTMLPSCLFRPSSSFKSSAAVMQALSRLLLPASGDILKSLKHLDCHLSYEQHQLQEYEYQMSNLAVDLRDGVRLTRIVELLLYPSAGAVGESVPLLDNDQWPLSRRLKFPCSSRTVKKFNVQIALDALKLTTGAAPLVRDTHAEDIVNGHREKTIALLWGLVSRWGLSELIDWDDVRKEIDRLRQKAPSQLNDANLVKEKSSNDEMEDDEAVLLLKEWATILAHLSGLRLENLSTSFADGKIYEAIVNEYEEYILGNAASSPDRKATTLATRLRALGCSSQFANLVAPGNSYKVHIFDSSFTVGALAFLCSCLLSSTRRARAAIVLQNAWRRVLAYREAHRRTVVRNLALQCAAVVQTRDRLLRAKAIILRWWRRPKRQRQQHSKMGSRSEKRLQTATRAPQRGHGRTRV</sequence>
<dbReference type="PANTHER" id="PTHR22706">
    <property type="entry name" value="ASSEMBLY FACTOR FOR SPINDLE MICROTUBULES"/>
    <property type="match status" value="1"/>
</dbReference>
<comment type="subcellular location">
    <subcellularLocation>
        <location evidence="1">Cytoplasm</location>
    </subcellularLocation>
</comment>
<protein>
    <recommendedName>
        <fullName evidence="5">Calponin-homology (CH) domain-containing protein</fullName>
    </recommendedName>
</protein>
<evidence type="ECO:0000256" key="2">
    <source>
        <dbReference type="ARBA" id="ARBA00022490"/>
    </source>
</evidence>
<dbReference type="GO" id="GO:0005516">
    <property type="term" value="F:calmodulin binding"/>
    <property type="evidence" value="ECO:0007669"/>
    <property type="project" value="UniProtKB-KW"/>
</dbReference>
<evidence type="ECO:0000256" key="1">
    <source>
        <dbReference type="ARBA" id="ARBA00004496"/>
    </source>
</evidence>
<dbReference type="SUPFAM" id="SSF47576">
    <property type="entry name" value="Calponin-homology domain, CH-domain"/>
    <property type="match status" value="1"/>
</dbReference>
<feature type="region of interest" description="Disordered" evidence="4">
    <location>
        <begin position="109"/>
        <end position="147"/>
    </location>
</feature>
<organism evidence="6 7">
    <name type="scientific">Aspergillus viridinutans</name>
    <dbReference type="NCBI Taxonomy" id="75553"/>
    <lineage>
        <taxon>Eukaryota</taxon>
        <taxon>Fungi</taxon>
        <taxon>Dikarya</taxon>
        <taxon>Ascomycota</taxon>
        <taxon>Pezizomycotina</taxon>
        <taxon>Eurotiomycetes</taxon>
        <taxon>Eurotiomycetidae</taxon>
        <taxon>Eurotiales</taxon>
        <taxon>Aspergillaceae</taxon>
        <taxon>Aspergillus</taxon>
        <taxon>Aspergillus subgen. Fumigati</taxon>
    </lineage>
</organism>
<keyword evidence="7" id="KW-1185">Reference proteome</keyword>
<dbReference type="InterPro" id="IPR036872">
    <property type="entry name" value="CH_dom_sf"/>
</dbReference>
<dbReference type="AlphaFoldDB" id="A0A9P3BXD8"/>
<name>A0A9P3BXD8_ASPVI</name>
<dbReference type="RefSeq" id="XP_043125559.1">
    <property type="nucleotide sequence ID" value="XM_043269624.1"/>
</dbReference>
<dbReference type="Proteomes" id="UP000710440">
    <property type="component" value="Unassembled WGS sequence"/>
</dbReference>
<dbReference type="GO" id="GO:0000278">
    <property type="term" value="P:mitotic cell cycle"/>
    <property type="evidence" value="ECO:0007669"/>
    <property type="project" value="TreeGrafter"/>
</dbReference>
<dbReference type="PANTHER" id="PTHR22706:SF1">
    <property type="entry name" value="ASSEMBLY FACTOR FOR SPINDLE MICROTUBULES"/>
    <property type="match status" value="1"/>
</dbReference>
<dbReference type="GO" id="GO:0007051">
    <property type="term" value="P:spindle organization"/>
    <property type="evidence" value="ECO:0007669"/>
    <property type="project" value="TreeGrafter"/>
</dbReference>
<dbReference type="GO" id="GO:0005737">
    <property type="term" value="C:cytoplasm"/>
    <property type="evidence" value="ECO:0007669"/>
    <property type="project" value="UniProtKB-SubCell"/>
</dbReference>
<dbReference type="CDD" id="cd21223">
    <property type="entry name" value="CH_ASPM_rpt1"/>
    <property type="match status" value="1"/>
</dbReference>
<proteinExistence type="predicted"/>
<feature type="domain" description="Calponin-homology (CH)" evidence="5">
    <location>
        <begin position="627"/>
        <end position="763"/>
    </location>
</feature>
<feature type="region of interest" description="Disordered" evidence="4">
    <location>
        <begin position="1"/>
        <end position="21"/>
    </location>
</feature>
<dbReference type="PROSITE" id="PS50021">
    <property type="entry name" value="CH"/>
    <property type="match status" value="1"/>
</dbReference>
<keyword evidence="2" id="KW-0963">Cytoplasm</keyword>
<feature type="region of interest" description="Disordered" evidence="4">
    <location>
        <begin position="976"/>
        <end position="1007"/>
    </location>
</feature>
<comment type="caution">
    <text evidence="6">The sequence shown here is derived from an EMBL/GenBank/DDBJ whole genome shotgun (WGS) entry which is preliminary data.</text>
</comment>
<accession>A0A9P3BXD8</accession>
<dbReference type="OrthoDB" id="76388at2759"/>
<evidence type="ECO:0000313" key="7">
    <source>
        <dbReference type="Proteomes" id="UP000710440"/>
    </source>
</evidence>
<feature type="region of interest" description="Disordered" evidence="4">
    <location>
        <begin position="308"/>
        <end position="329"/>
    </location>
</feature>
<dbReference type="GeneID" id="66934407"/>
<dbReference type="GO" id="GO:0000922">
    <property type="term" value="C:spindle pole"/>
    <property type="evidence" value="ECO:0007669"/>
    <property type="project" value="TreeGrafter"/>
</dbReference>
<feature type="compositionally biased region" description="Basic and acidic residues" evidence="4">
    <location>
        <begin position="317"/>
        <end position="327"/>
    </location>
</feature>
<dbReference type="EMBL" id="BOPL01000004">
    <property type="protein sequence ID" value="GIK02373.1"/>
    <property type="molecule type" value="Genomic_DNA"/>
</dbReference>
<dbReference type="GO" id="GO:0051295">
    <property type="term" value="P:establishment of meiotic spindle localization"/>
    <property type="evidence" value="ECO:0007669"/>
    <property type="project" value="TreeGrafter"/>
</dbReference>
<evidence type="ECO:0000313" key="6">
    <source>
        <dbReference type="EMBL" id="GIK02373.1"/>
    </source>
</evidence>
<gene>
    <name evidence="6" type="ORF">Aspvir_006425</name>
</gene>
<evidence type="ECO:0000256" key="3">
    <source>
        <dbReference type="ARBA" id="ARBA00022860"/>
    </source>
</evidence>
<evidence type="ECO:0000259" key="5">
    <source>
        <dbReference type="PROSITE" id="PS50021"/>
    </source>
</evidence>